<dbReference type="EMBL" id="AP019308">
    <property type="protein sequence ID" value="BBH23209.1"/>
    <property type="molecule type" value="Genomic_DNA"/>
</dbReference>
<name>A0A3G9JJL7_9BACL</name>
<feature type="region of interest" description="Disordered" evidence="1">
    <location>
        <begin position="27"/>
        <end position="54"/>
    </location>
</feature>
<organism evidence="3 4">
    <name type="scientific">Paenibacillus baekrokdamisoli</name>
    <dbReference type="NCBI Taxonomy" id="1712516"/>
    <lineage>
        <taxon>Bacteria</taxon>
        <taxon>Bacillati</taxon>
        <taxon>Bacillota</taxon>
        <taxon>Bacilli</taxon>
        <taxon>Bacillales</taxon>
        <taxon>Paenibacillaceae</taxon>
        <taxon>Paenibacillus</taxon>
    </lineage>
</organism>
<reference evidence="3 4" key="1">
    <citation type="submission" date="2018-11" db="EMBL/GenBank/DDBJ databases">
        <title>Complete genome sequence of Paenibacillus baekrokdamisoli strain KCTC 33723.</title>
        <authorList>
            <person name="Kang S.W."/>
            <person name="Lee K.C."/>
            <person name="Kim K.K."/>
            <person name="Kim J.S."/>
            <person name="Kim D.S."/>
            <person name="Ko S.H."/>
            <person name="Yang S.H."/>
            <person name="Lee J.S."/>
        </authorList>
    </citation>
    <scope>NUCLEOTIDE SEQUENCE [LARGE SCALE GENOMIC DNA]</scope>
    <source>
        <strain evidence="3 4">KCTC 33723</strain>
    </source>
</reference>
<feature type="chain" id="PRO_5043501188" evidence="2">
    <location>
        <begin position="27"/>
        <end position="89"/>
    </location>
</feature>
<dbReference type="Proteomes" id="UP000275368">
    <property type="component" value="Chromosome"/>
</dbReference>
<keyword evidence="4" id="KW-1185">Reference proteome</keyword>
<dbReference type="KEGG" id="pbk:Back11_45540"/>
<dbReference type="PROSITE" id="PS51257">
    <property type="entry name" value="PROKAR_LIPOPROTEIN"/>
    <property type="match status" value="1"/>
</dbReference>
<sequence length="89" mass="9426">MFKRKSSFIVVALMIVLAVIVTGCGASNTATTNKAPEKSGEANQQTPAKDAAATDTEAFAQQFRSYKTDKGTVEIPVKPLRIVTDCSGC</sequence>
<proteinExistence type="predicted"/>
<protein>
    <submittedName>
        <fullName evidence="3">Uncharacterized protein</fullName>
    </submittedName>
</protein>
<keyword evidence="2" id="KW-0732">Signal</keyword>
<dbReference type="AlphaFoldDB" id="A0A3G9JJL7"/>
<evidence type="ECO:0000256" key="1">
    <source>
        <dbReference type="SAM" id="MobiDB-lite"/>
    </source>
</evidence>
<feature type="signal peptide" evidence="2">
    <location>
        <begin position="1"/>
        <end position="26"/>
    </location>
</feature>
<evidence type="ECO:0000256" key="2">
    <source>
        <dbReference type="SAM" id="SignalP"/>
    </source>
</evidence>
<evidence type="ECO:0000313" key="3">
    <source>
        <dbReference type="EMBL" id="BBH23209.1"/>
    </source>
</evidence>
<evidence type="ECO:0000313" key="4">
    <source>
        <dbReference type="Proteomes" id="UP000275368"/>
    </source>
</evidence>
<gene>
    <name evidence="3" type="ORF">Back11_45540</name>
</gene>
<accession>A0A3G9JJL7</accession>